<keyword evidence="5" id="KW-0106">Calcium</keyword>
<feature type="compositionally biased region" description="Low complexity" evidence="7">
    <location>
        <begin position="139"/>
        <end position="149"/>
    </location>
</feature>
<dbReference type="Pfam" id="PF13499">
    <property type="entry name" value="EF-hand_7"/>
    <property type="match status" value="2"/>
</dbReference>
<dbReference type="InterPro" id="IPR050230">
    <property type="entry name" value="CALM/Myosin/TropC-like"/>
</dbReference>
<feature type="domain" description="EF-hand" evidence="9">
    <location>
        <begin position="363"/>
        <end position="396"/>
    </location>
</feature>
<gene>
    <name evidence="10" type="ORF">CUR178_04988</name>
</gene>
<dbReference type="EMBL" id="JAFHKP010000024">
    <property type="protein sequence ID" value="KAG5478273.1"/>
    <property type="molecule type" value="Genomic_DNA"/>
</dbReference>
<dbReference type="InterPro" id="IPR017907">
    <property type="entry name" value="Znf_RING_CS"/>
</dbReference>
<feature type="domain" description="EF-hand" evidence="9">
    <location>
        <begin position="327"/>
        <end position="362"/>
    </location>
</feature>
<dbReference type="InterPro" id="IPR013083">
    <property type="entry name" value="Znf_RING/FYVE/PHD"/>
</dbReference>
<dbReference type="InterPro" id="IPR001841">
    <property type="entry name" value="Znf_RING"/>
</dbReference>
<dbReference type="CDD" id="cd00051">
    <property type="entry name" value="EFh"/>
    <property type="match status" value="1"/>
</dbReference>
<evidence type="ECO:0000256" key="4">
    <source>
        <dbReference type="ARBA" id="ARBA00022833"/>
    </source>
</evidence>
<feature type="compositionally biased region" description="Low complexity" evidence="7">
    <location>
        <begin position="90"/>
        <end position="107"/>
    </location>
</feature>
<dbReference type="SMART" id="SM00054">
    <property type="entry name" value="EFh"/>
    <property type="match status" value="4"/>
</dbReference>
<evidence type="ECO:0000256" key="1">
    <source>
        <dbReference type="ARBA" id="ARBA00022723"/>
    </source>
</evidence>
<dbReference type="GO" id="GO:0008270">
    <property type="term" value="F:zinc ion binding"/>
    <property type="evidence" value="ECO:0007669"/>
    <property type="project" value="UniProtKB-KW"/>
</dbReference>
<evidence type="ECO:0000256" key="2">
    <source>
        <dbReference type="ARBA" id="ARBA00022737"/>
    </source>
</evidence>
<dbReference type="PROSITE" id="PS50089">
    <property type="entry name" value="ZF_RING_2"/>
    <property type="match status" value="1"/>
</dbReference>
<keyword evidence="11" id="KW-1185">Reference proteome</keyword>
<evidence type="ECO:0000256" key="6">
    <source>
        <dbReference type="PROSITE-ProRule" id="PRU00175"/>
    </source>
</evidence>
<evidence type="ECO:0000313" key="11">
    <source>
        <dbReference type="Proteomes" id="UP000674179"/>
    </source>
</evidence>
<evidence type="ECO:0000313" key="10">
    <source>
        <dbReference type="EMBL" id="KAG5478273.1"/>
    </source>
</evidence>
<dbReference type="PANTHER" id="PTHR23048">
    <property type="entry name" value="MYOSIN LIGHT CHAIN 1, 3"/>
    <property type="match status" value="1"/>
</dbReference>
<keyword evidence="1" id="KW-0479">Metal-binding</keyword>
<feature type="region of interest" description="Disordered" evidence="7">
    <location>
        <begin position="90"/>
        <end position="231"/>
    </location>
</feature>
<proteinExistence type="predicted"/>
<dbReference type="InterPro" id="IPR018247">
    <property type="entry name" value="EF_Hand_1_Ca_BS"/>
</dbReference>
<dbReference type="PROSITE" id="PS00018">
    <property type="entry name" value="EF_HAND_1"/>
    <property type="match status" value="4"/>
</dbReference>
<dbReference type="FunFam" id="3.30.40.10:FF:000858">
    <property type="entry name" value="Zinc_finger_-_C3HC4_type_(RING_finger)/Ring_finger_domain/zinc-RING_finger_domain/EF-hand_domain_pair/EF-hand_domain/EF_hand/Secreted_protein_acidic_and_rich_in_cys teine_Ca_binding_region_containing"/>
    <property type="match status" value="1"/>
</dbReference>
<feature type="compositionally biased region" description="Gly residues" evidence="7">
    <location>
        <begin position="185"/>
        <end position="194"/>
    </location>
</feature>
<organism evidence="10 11">
    <name type="scientific">Leishmania enriettii</name>
    <dbReference type="NCBI Taxonomy" id="5663"/>
    <lineage>
        <taxon>Eukaryota</taxon>
        <taxon>Discoba</taxon>
        <taxon>Euglenozoa</taxon>
        <taxon>Kinetoplastea</taxon>
        <taxon>Metakinetoplastina</taxon>
        <taxon>Trypanosomatida</taxon>
        <taxon>Trypanosomatidae</taxon>
        <taxon>Leishmaniinae</taxon>
        <taxon>Leishmania</taxon>
    </lineage>
</organism>
<dbReference type="RefSeq" id="XP_067692738.1">
    <property type="nucleotide sequence ID" value="XM_067836683.1"/>
</dbReference>
<dbReference type="SMART" id="SM00184">
    <property type="entry name" value="RING"/>
    <property type="match status" value="1"/>
</dbReference>
<evidence type="ECO:0000256" key="3">
    <source>
        <dbReference type="ARBA" id="ARBA00022771"/>
    </source>
</evidence>
<reference evidence="10 11" key="1">
    <citation type="submission" date="2021-02" db="EMBL/GenBank/DDBJ databases">
        <title>Leishmania (Mundinia) enrietti genome sequencing and assembly.</title>
        <authorList>
            <person name="Almutairi H."/>
            <person name="Gatherer D."/>
        </authorList>
    </citation>
    <scope>NUCLEOTIDE SEQUENCE [LARGE SCALE GENOMIC DNA]</scope>
    <source>
        <strain evidence="10">CUR178</strain>
    </source>
</reference>
<dbReference type="PROSITE" id="PS50222">
    <property type="entry name" value="EF_HAND_2"/>
    <property type="match status" value="4"/>
</dbReference>
<name>A0A836HKE8_LEIEN</name>
<feature type="compositionally biased region" description="Polar residues" evidence="7">
    <location>
        <begin position="150"/>
        <end position="175"/>
    </location>
</feature>
<feature type="domain" description="RING-type" evidence="8">
    <location>
        <begin position="17"/>
        <end position="52"/>
    </location>
</feature>
<dbReference type="AlphaFoldDB" id="A0A836HKE8"/>
<sequence length="396" mass="44024">MMANLCIGENFSEELTCAVCLDSWKDPIELAPCGHIFCKACAEGLKECPVCRGPISSTKAPNRTLVNIAKQIQVKCARCGWRGTREKGMSHACGSASGASPSQPSRPFSNTASSPQQHTSSANYSPPYAQNSSYAGYAQPPLQQQPQQLSYSDLWQSTAPGQAPQQSAEYSSNYGDTYPGPAFHPGGGNAGYQGGYPSTSNYPNQFGARFSGYKQQPQPSQSRQPSYQVIEPTGPRPWTLYGLDQSEYDQIVSLFVFFDDDDSGTLDRNEVARLARWLNFANTPQDVKRIFDDMDRDRSGRLSLGEFLTWLRYNKPNPQALYGLTQSQYNTIMMQFRMYDTNQDGCLEMNEFTRLVLNLGEVRDTATAQHLFLMIDQDRDGSISLHEFLTFRAGKG</sequence>
<protein>
    <submittedName>
        <fullName evidence="10">Uncharacterized protein</fullName>
    </submittedName>
</protein>
<feature type="compositionally biased region" description="Low complexity" evidence="7">
    <location>
        <begin position="215"/>
        <end position="228"/>
    </location>
</feature>
<keyword evidence="3 6" id="KW-0863">Zinc-finger</keyword>
<evidence type="ECO:0000256" key="7">
    <source>
        <dbReference type="SAM" id="MobiDB-lite"/>
    </source>
</evidence>
<accession>A0A836HKE8</accession>
<dbReference type="Gene3D" id="3.30.40.10">
    <property type="entry name" value="Zinc/RING finger domain, C3HC4 (zinc finger)"/>
    <property type="match status" value="1"/>
</dbReference>
<dbReference type="CDD" id="cd16544">
    <property type="entry name" value="RING-HC_RNF138"/>
    <property type="match status" value="1"/>
</dbReference>
<evidence type="ECO:0000259" key="8">
    <source>
        <dbReference type="PROSITE" id="PS50089"/>
    </source>
</evidence>
<dbReference type="PROSITE" id="PS00518">
    <property type="entry name" value="ZF_RING_1"/>
    <property type="match status" value="1"/>
</dbReference>
<dbReference type="OrthoDB" id="26525at2759"/>
<dbReference type="KEGG" id="lenr:94172193"/>
<keyword evidence="4" id="KW-0862">Zinc</keyword>
<feature type="compositionally biased region" description="Polar residues" evidence="7">
    <location>
        <begin position="108"/>
        <end position="134"/>
    </location>
</feature>
<evidence type="ECO:0000259" key="9">
    <source>
        <dbReference type="PROSITE" id="PS50222"/>
    </source>
</evidence>
<keyword evidence="2" id="KW-0677">Repeat</keyword>
<feature type="domain" description="EF-hand" evidence="9">
    <location>
        <begin position="282"/>
        <end position="317"/>
    </location>
</feature>
<dbReference type="SUPFAM" id="SSF47473">
    <property type="entry name" value="EF-hand"/>
    <property type="match status" value="1"/>
</dbReference>
<dbReference type="PANTHER" id="PTHR23048:SF0">
    <property type="entry name" value="CALMODULIN LIKE 3"/>
    <property type="match status" value="1"/>
</dbReference>
<dbReference type="Pfam" id="PF13920">
    <property type="entry name" value="zf-C3HC4_3"/>
    <property type="match status" value="1"/>
</dbReference>
<dbReference type="Gene3D" id="1.10.238.10">
    <property type="entry name" value="EF-hand"/>
    <property type="match status" value="2"/>
</dbReference>
<evidence type="ECO:0000256" key="5">
    <source>
        <dbReference type="ARBA" id="ARBA00022837"/>
    </source>
</evidence>
<dbReference type="Proteomes" id="UP000674179">
    <property type="component" value="Chromosome 24"/>
</dbReference>
<comment type="caution">
    <text evidence="10">The sequence shown here is derived from an EMBL/GenBank/DDBJ whole genome shotgun (WGS) entry which is preliminary data.</text>
</comment>
<dbReference type="GeneID" id="94172193"/>
<dbReference type="InterPro" id="IPR011992">
    <property type="entry name" value="EF-hand-dom_pair"/>
</dbReference>
<dbReference type="GO" id="GO:0016460">
    <property type="term" value="C:myosin II complex"/>
    <property type="evidence" value="ECO:0007669"/>
    <property type="project" value="TreeGrafter"/>
</dbReference>
<dbReference type="GO" id="GO:0005509">
    <property type="term" value="F:calcium ion binding"/>
    <property type="evidence" value="ECO:0007669"/>
    <property type="project" value="InterPro"/>
</dbReference>
<dbReference type="SUPFAM" id="SSF57850">
    <property type="entry name" value="RING/U-box"/>
    <property type="match status" value="1"/>
</dbReference>
<dbReference type="InterPro" id="IPR002048">
    <property type="entry name" value="EF_hand_dom"/>
</dbReference>
<feature type="domain" description="EF-hand" evidence="9">
    <location>
        <begin position="246"/>
        <end position="281"/>
    </location>
</feature>